<evidence type="ECO:0000256" key="4">
    <source>
        <dbReference type="ARBA" id="ARBA00023136"/>
    </source>
</evidence>
<feature type="transmembrane region" description="Helical" evidence="6">
    <location>
        <begin position="211"/>
        <end position="229"/>
    </location>
</feature>
<evidence type="ECO:0000259" key="7">
    <source>
        <dbReference type="PROSITE" id="PS50850"/>
    </source>
</evidence>
<dbReference type="AlphaFoldDB" id="A0A2S5B9I8"/>
<protein>
    <recommendedName>
        <fullName evidence="7">Major facilitator superfamily (MFS) profile domain-containing protein</fullName>
    </recommendedName>
</protein>
<feature type="transmembrane region" description="Helical" evidence="6">
    <location>
        <begin position="318"/>
        <end position="338"/>
    </location>
</feature>
<evidence type="ECO:0000313" key="8">
    <source>
        <dbReference type="EMBL" id="POY73434.1"/>
    </source>
</evidence>
<feature type="transmembrane region" description="Helical" evidence="6">
    <location>
        <begin position="155"/>
        <end position="173"/>
    </location>
</feature>
<keyword evidence="2 6" id="KW-0812">Transmembrane</keyword>
<evidence type="ECO:0000256" key="2">
    <source>
        <dbReference type="ARBA" id="ARBA00022692"/>
    </source>
</evidence>
<feature type="transmembrane region" description="Helical" evidence="6">
    <location>
        <begin position="358"/>
        <end position="379"/>
    </location>
</feature>
<evidence type="ECO:0000256" key="3">
    <source>
        <dbReference type="ARBA" id="ARBA00022989"/>
    </source>
</evidence>
<dbReference type="GO" id="GO:0022857">
    <property type="term" value="F:transmembrane transporter activity"/>
    <property type="evidence" value="ECO:0007669"/>
    <property type="project" value="InterPro"/>
</dbReference>
<feature type="transmembrane region" description="Helical" evidence="6">
    <location>
        <begin position="56"/>
        <end position="81"/>
    </location>
</feature>
<proteinExistence type="predicted"/>
<dbReference type="Pfam" id="PF07690">
    <property type="entry name" value="MFS_1"/>
    <property type="match status" value="1"/>
</dbReference>
<feature type="transmembrane region" description="Helical" evidence="6">
    <location>
        <begin position="529"/>
        <end position="548"/>
    </location>
</feature>
<evidence type="ECO:0000256" key="5">
    <source>
        <dbReference type="SAM" id="MobiDB-lite"/>
    </source>
</evidence>
<dbReference type="InterPro" id="IPR036259">
    <property type="entry name" value="MFS_trans_sf"/>
</dbReference>
<feature type="transmembrane region" description="Helical" evidence="6">
    <location>
        <begin position="125"/>
        <end position="149"/>
    </location>
</feature>
<keyword evidence="3 6" id="KW-1133">Transmembrane helix</keyword>
<dbReference type="PANTHER" id="PTHR23501">
    <property type="entry name" value="MAJOR FACILITATOR SUPERFAMILY"/>
    <property type="match status" value="1"/>
</dbReference>
<evidence type="ECO:0000256" key="1">
    <source>
        <dbReference type="ARBA" id="ARBA00004141"/>
    </source>
</evidence>
<reference evidence="8 9" key="1">
    <citation type="journal article" date="2018" name="Front. Microbiol.">
        <title>Prospects for Fungal Bioremediation of Acidic Radioactive Waste Sites: Characterization and Genome Sequence of Rhodotorula taiwanensis MD1149.</title>
        <authorList>
            <person name="Tkavc R."/>
            <person name="Matrosova V.Y."/>
            <person name="Grichenko O.E."/>
            <person name="Gostincar C."/>
            <person name="Volpe R.P."/>
            <person name="Klimenkova P."/>
            <person name="Gaidamakova E.K."/>
            <person name="Zhou C.E."/>
            <person name="Stewart B.J."/>
            <person name="Lyman M.G."/>
            <person name="Malfatti S.A."/>
            <person name="Rubinfeld B."/>
            <person name="Courtot M."/>
            <person name="Singh J."/>
            <person name="Dalgard C.L."/>
            <person name="Hamilton T."/>
            <person name="Frey K.G."/>
            <person name="Gunde-Cimerman N."/>
            <person name="Dugan L."/>
            <person name="Daly M.J."/>
        </authorList>
    </citation>
    <scope>NUCLEOTIDE SEQUENCE [LARGE SCALE GENOMIC DNA]</scope>
    <source>
        <strain evidence="8 9">MD1149</strain>
    </source>
</reference>
<dbReference type="Proteomes" id="UP000237144">
    <property type="component" value="Unassembled WGS sequence"/>
</dbReference>
<evidence type="ECO:0000256" key="6">
    <source>
        <dbReference type="SAM" id="Phobius"/>
    </source>
</evidence>
<feature type="transmembrane region" description="Helical" evidence="6">
    <location>
        <begin position="410"/>
        <end position="428"/>
    </location>
</feature>
<dbReference type="PANTHER" id="PTHR23501:SF102">
    <property type="entry name" value="DRUG TRANSPORTER, PUTATIVE (AFU_ORTHOLOGUE AFUA_3G08530)-RELATED"/>
    <property type="match status" value="1"/>
</dbReference>
<gene>
    <name evidence="8" type="ORF">BMF94_3772</name>
</gene>
<keyword evidence="4 6" id="KW-0472">Membrane</keyword>
<organism evidence="8 9">
    <name type="scientific">Rhodotorula taiwanensis</name>
    <dbReference type="NCBI Taxonomy" id="741276"/>
    <lineage>
        <taxon>Eukaryota</taxon>
        <taxon>Fungi</taxon>
        <taxon>Dikarya</taxon>
        <taxon>Basidiomycota</taxon>
        <taxon>Pucciniomycotina</taxon>
        <taxon>Microbotryomycetes</taxon>
        <taxon>Sporidiobolales</taxon>
        <taxon>Sporidiobolaceae</taxon>
        <taxon>Rhodotorula</taxon>
    </lineage>
</organism>
<dbReference type="EMBL" id="PJQD01000038">
    <property type="protein sequence ID" value="POY73434.1"/>
    <property type="molecule type" value="Genomic_DNA"/>
</dbReference>
<keyword evidence="9" id="KW-1185">Reference proteome</keyword>
<dbReference type="PROSITE" id="PS50850">
    <property type="entry name" value="MFS"/>
    <property type="match status" value="1"/>
</dbReference>
<dbReference type="GO" id="GO:0005886">
    <property type="term" value="C:plasma membrane"/>
    <property type="evidence" value="ECO:0007669"/>
    <property type="project" value="TreeGrafter"/>
</dbReference>
<name>A0A2S5B9I8_9BASI</name>
<feature type="compositionally biased region" description="Basic and acidic residues" evidence="5">
    <location>
        <begin position="24"/>
        <end position="33"/>
    </location>
</feature>
<dbReference type="InterPro" id="IPR011701">
    <property type="entry name" value="MFS"/>
</dbReference>
<feature type="transmembrane region" description="Helical" evidence="6">
    <location>
        <begin position="249"/>
        <end position="267"/>
    </location>
</feature>
<dbReference type="SUPFAM" id="SSF103473">
    <property type="entry name" value="MFS general substrate transporter"/>
    <property type="match status" value="1"/>
</dbReference>
<feature type="region of interest" description="Disordered" evidence="5">
    <location>
        <begin position="1"/>
        <end position="45"/>
    </location>
</feature>
<dbReference type="Gene3D" id="1.20.1720.10">
    <property type="entry name" value="Multidrug resistance protein D"/>
    <property type="match status" value="1"/>
</dbReference>
<dbReference type="CDD" id="cd17502">
    <property type="entry name" value="MFS_Azr1_MDR_like"/>
    <property type="match status" value="1"/>
</dbReference>
<dbReference type="STRING" id="741276.A0A2S5B9I8"/>
<comment type="caution">
    <text evidence="8">The sequence shown here is derived from an EMBL/GenBank/DDBJ whole genome shotgun (WGS) entry which is preliminary data.</text>
</comment>
<accession>A0A2S5B9I8</accession>
<feature type="compositionally biased region" description="Polar residues" evidence="5">
    <location>
        <begin position="10"/>
        <end position="19"/>
    </location>
</feature>
<feature type="transmembrane region" description="Helical" evidence="6">
    <location>
        <begin position="180"/>
        <end position="199"/>
    </location>
</feature>
<sequence>MDRPPLPESPASTVVTSAPPSEKPSLEDGRASEEAGDVQLQPTAKKPSLRGKGVRFWLVVLALCSSGFLSALDLTAVSTALPSIAADFNSNNYSWVASAYALTSTALIPWTGGLAAIFGRRPMMLIGLFIFALGSALVGAAQSMAMVIGGRSVQGVGGGVILTMSSIVLTDLVPLAERGIFFGILGAVWAGASAVGPPIGGALASAGAWRWLFYLNLPLAGVAIVLVFFCLDMKEPETTWSEKLAQMDYVNVVFVASATAAILGLTWGGTDYPWSSFRVLVPLVLGFLGMAAFVYVESTPFVKHPTVPFDVLRHPTSLIGYVISFMHGIAIMAIIYFFPIYMQACYGASAVQSGIDSFTLSFTIAPFAILGGISVVVTGHYKTQNLVGFGLAAVGFGLMTLLKYNSSTAAWAGYTVLVGLALGILFPATEFPVVAPLTPAQQPQGPKRRVTESLTRVTFTNFVRSFGQVFGISVGTTALGNQLEKNLPVEFARSIGKASNAIAAIPYIDKLEEPLRSQVRAAFADSLKVVWQTCIGVVGFCCVLSLFMKSLPLATTTDEENWGLKDREKAAAHEREAAIAAPIVATV</sequence>
<feature type="transmembrane region" description="Helical" evidence="6">
    <location>
        <begin position="279"/>
        <end position="297"/>
    </location>
</feature>
<dbReference type="Gene3D" id="1.20.1250.20">
    <property type="entry name" value="MFS general substrate transporter like domains"/>
    <property type="match status" value="1"/>
</dbReference>
<feature type="transmembrane region" description="Helical" evidence="6">
    <location>
        <begin position="386"/>
        <end position="404"/>
    </location>
</feature>
<feature type="domain" description="Major facilitator superfamily (MFS) profile" evidence="7">
    <location>
        <begin position="59"/>
        <end position="512"/>
    </location>
</feature>
<dbReference type="OrthoDB" id="3437016at2759"/>
<dbReference type="PRINTS" id="PR01036">
    <property type="entry name" value="TCRTETB"/>
</dbReference>
<evidence type="ECO:0000313" key="9">
    <source>
        <dbReference type="Proteomes" id="UP000237144"/>
    </source>
</evidence>
<comment type="subcellular location">
    <subcellularLocation>
        <location evidence="1">Membrane</location>
        <topology evidence="1">Multi-pass membrane protein</topology>
    </subcellularLocation>
</comment>
<feature type="transmembrane region" description="Helical" evidence="6">
    <location>
        <begin position="93"/>
        <end position="118"/>
    </location>
</feature>
<dbReference type="InterPro" id="IPR020846">
    <property type="entry name" value="MFS_dom"/>
</dbReference>